<evidence type="ECO:0000313" key="3">
    <source>
        <dbReference type="Proteomes" id="UP000199258"/>
    </source>
</evidence>
<keyword evidence="2" id="KW-0269">Exonuclease</keyword>
<dbReference type="GO" id="GO:0004527">
    <property type="term" value="F:exonuclease activity"/>
    <property type="evidence" value="ECO:0007669"/>
    <property type="project" value="UniProtKB-KW"/>
</dbReference>
<evidence type="ECO:0000313" key="2">
    <source>
        <dbReference type="EMBL" id="SDI00607.1"/>
    </source>
</evidence>
<dbReference type="InterPro" id="IPR036691">
    <property type="entry name" value="Endo/exonu/phosph_ase_sf"/>
</dbReference>
<dbReference type="Pfam" id="PF03372">
    <property type="entry name" value="Exo_endo_phos"/>
    <property type="match status" value="1"/>
</dbReference>
<organism evidence="2 3">
    <name type="scientific">Arthrobacter subterraneus</name>
    <dbReference type="NCBI Taxonomy" id="335973"/>
    <lineage>
        <taxon>Bacteria</taxon>
        <taxon>Bacillati</taxon>
        <taxon>Actinomycetota</taxon>
        <taxon>Actinomycetes</taxon>
        <taxon>Micrococcales</taxon>
        <taxon>Micrococcaceae</taxon>
        <taxon>Arthrobacter</taxon>
    </lineage>
</organism>
<feature type="domain" description="Endonuclease/exonuclease/phosphatase" evidence="1">
    <location>
        <begin position="3"/>
        <end position="192"/>
    </location>
</feature>
<keyword evidence="2" id="KW-0378">Hydrolase</keyword>
<gene>
    <name evidence="2" type="ORF">SAMN04488693_10539</name>
</gene>
<dbReference type="EMBL" id="FNDT01000005">
    <property type="protein sequence ID" value="SDI00607.1"/>
    <property type="molecule type" value="Genomic_DNA"/>
</dbReference>
<protein>
    <submittedName>
        <fullName evidence="2">Endonuclease/Exonuclease/phosphatase family protein</fullName>
    </submittedName>
</protein>
<reference evidence="2 3" key="1">
    <citation type="submission" date="2016-10" db="EMBL/GenBank/DDBJ databases">
        <authorList>
            <person name="de Groot N.N."/>
        </authorList>
    </citation>
    <scope>NUCLEOTIDE SEQUENCE [LARGE SCALE GENOMIC DNA]</scope>
    <source>
        <strain evidence="2 3">NP_1H</strain>
    </source>
</reference>
<proteinExistence type="predicted"/>
<dbReference type="AlphaFoldDB" id="A0A1G8H1U5"/>
<dbReference type="GO" id="GO:0004519">
    <property type="term" value="F:endonuclease activity"/>
    <property type="evidence" value="ECO:0007669"/>
    <property type="project" value="UniProtKB-KW"/>
</dbReference>
<dbReference type="Gene3D" id="3.60.10.10">
    <property type="entry name" value="Endonuclease/exonuclease/phosphatase"/>
    <property type="match status" value="1"/>
</dbReference>
<accession>A0A1G8H1U5</accession>
<name>A0A1G8H1U5_9MICC</name>
<dbReference type="InterPro" id="IPR005135">
    <property type="entry name" value="Endo/exonuclease/phosphatase"/>
</dbReference>
<keyword evidence="2" id="KW-0540">Nuclease</keyword>
<dbReference type="STRING" id="335973.SAMN04488693_10539"/>
<evidence type="ECO:0000259" key="1">
    <source>
        <dbReference type="Pfam" id="PF03372"/>
    </source>
</evidence>
<dbReference type="Proteomes" id="UP000199258">
    <property type="component" value="Unassembled WGS sequence"/>
</dbReference>
<keyword evidence="3" id="KW-1185">Reference proteome</keyword>
<sequence length="215" mass="24107">MQYYKVDLLCLQECDASDLPDVVGNLQMATVTKENRLGLAMYYSRERFDMVRADAFSLKKSLHDRVLSPAHERLIGVKFLDLETERTLVAGSFHAAPLTASNSLRRHQIDAAHAELLSMGDGLATLMVGDFNYPFFTQKLTAHMTESGYDLSLSDRRTYTRGMVFRGHFDFATSRGLEIDRVETLPRGASDHLPILVLADYRNDNGNGEETAPAE</sequence>
<keyword evidence="2" id="KW-0255">Endonuclease</keyword>
<dbReference type="SUPFAM" id="SSF56219">
    <property type="entry name" value="DNase I-like"/>
    <property type="match status" value="1"/>
</dbReference>